<comment type="caution">
    <text evidence="6">The sequence shown here is derived from an EMBL/GenBank/DDBJ whole genome shotgun (WGS) entry which is preliminary data.</text>
</comment>
<dbReference type="PROSITE" id="PS50088">
    <property type="entry name" value="ANK_REPEAT"/>
    <property type="match status" value="5"/>
</dbReference>
<feature type="coiled-coil region" evidence="4">
    <location>
        <begin position="713"/>
        <end position="843"/>
    </location>
</feature>
<feature type="compositionally biased region" description="Basic and acidic residues" evidence="5">
    <location>
        <begin position="56"/>
        <end position="66"/>
    </location>
</feature>
<dbReference type="PRINTS" id="PR01415">
    <property type="entry name" value="ANKYRIN"/>
</dbReference>
<organism evidence="6 7">
    <name type="scientific">Polypterus senegalus</name>
    <name type="common">Senegal bichir</name>
    <dbReference type="NCBI Taxonomy" id="55291"/>
    <lineage>
        <taxon>Eukaryota</taxon>
        <taxon>Metazoa</taxon>
        <taxon>Chordata</taxon>
        <taxon>Craniata</taxon>
        <taxon>Vertebrata</taxon>
        <taxon>Euteleostomi</taxon>
        <taxon>Actinopterygii</taxon>
        <taxon>Polypteriformes</taxon>
        <taxon>Polypteridae</taxon>
        <taxon>Polypterus</taxon>
    </lineage>
</organism>
<keyword evidence="1" id="KW-0677">Repeat</keyword>
<feature type="repeat" description="ANK" evidence="3">
    <location>
        <begin position="199"/>
        <end position="223"/>
    </location>
</feature>
<dbReference type="InterPro" id="IPR002110">
    <property type="entry name" value="Ankyrin_rpt"/>
</dbReference>
<keyword evidence="7" id="KW-1185">Reference proteome</keyword>
<feature type="non-terminal residue" evidence="6">
    <location>
        <position position="1110"/>
    </location>
</feature>
<dbReference type="Gene3D" id="1.25.40.20">
    <property type="entry name" value="Ankyrin repeat-containing domain"/>
    <property type="match status" value="2"/>
</dbReference>
<feature type="compositionally biased region" description="Low complexity" evidence="5">
    <location>
        <begin position="23"/>
        <end position="39"/>
    </location>
</feature>
<dbReference type="SMART" id="SM00248">
    <property type="entry name" value="ANK"/>
    <property type="match status" value="5"/>
</dbReference>
<evidence type="ECO:0000256" key="2">
    <source>
        <dbReference type="ARBA" id="ARBA00023054"/>
    </source>
</evidence>
<dbReference type="PANTHER" id="PTHR24129:SF0">
    <property type="entry name" value="ANKYCORBIN"/>
    <property type="match status" value="1"/>
</dbReference>
<feature type="repeat" description="ANK" evidence="3">
    <location>
        <begin position="266"/>
        <end position="298"/>
    </location>
</feature>
<feature type="repeat" description="ANK" evidence="3">
    <location>
        <begin position="299"/>
        <end position="331"/>
    </location>
</feature>
<evidence type="ECO:0000313" key="6">
    <source>
        <dbReference type="EMBL" id="KAG2466405.1"/>
    </source>
</evidence>
<feature type="repeat" description="ANK" evidence="3">
    <location>
        <begin position="166"/>
        <end position="198"/>
    </location>
</feature>
<keyword evidence="2 4" id="KW-0175">Coiled coil</keyword>
<dbReference type="InterPro" id="IPR036770">
    <property type="entry name" value="Ankyrin_rpt-contain_sf"/>
</dbReference>
<dbReference type="Pfam" id="PF12796">
    <property type="entry name" value="Ank_2"/>
    <property type="match status" value="2"/>
</dbReference>
<evidence type="ECO:0000256" key="4">
    <source>
        <dbReference type="SAM" id="Coils"/>
    </source>
</evidence>
<keyword evidence="3" id="KW-0040">ANK repeat</keyword>
<dbReference type="SUPFAM" id="SSF56219">
    <property type="entry name" value="DNase I-like"/>
    <property type="match status" value="1"/>
</dbReference>
<feature type="repeat" description="ANK" evidence="3">
    <location>
        <begin position="233"/>
        <end position="265"/>
    </location>
</feature>
<evidence type="ECO:0000256" key="3">
    <source>
        <dbReference type="PROSITE-ProRule" id="PRU00023"/>
    </source>
</evidence>
<dbReference type="PANTHER" id="PTHR24129">
    <property type="entry name" value="ANKYCORBIN"/>
    <property type="match status" value="1"/>
</dbReference>
<dbReference type="InterPro" id="IPR042420">
    <property type="entry name" value="RAI14/UACA"/>
</dbReference>
<name>A0A8X7XFC0_POLSE</name>
<gene>
    <name evidence="6" type="primary">Rai14</name>
    <name evidence="6" type="ORF">GTO96_0020970</name>
</gene>
<dbReference type="Proteomes" id="UP000886611">
    <property type="component" value="Unassembled WGS sequence"/>
</dbReference>
<dbReference type="SUPFAM" id="SSF48403">
    <property type="entry name" value="Ankyrin repeat"/>
    <property type="match status" value="1"/>
</dbReference>
<dbReference type="AlphaFoldDB" id="A0A8X7XFC0"/>
<evidence type="ECO:0000256" key="1">
    <source>
        <dbReference type="ARBA" id="ARBA00022737"/>
    </source>
</evidence>
<evidence type="ECO:0000313" key="7">
    <source>
        <dbReference type="Proteomes" id="UP000886611"/>
    </source>
</evidence>
<feature type="coiled-coil region" evidence="4">
    <location>
        <begin position="878"/>
        <end position="1076"/>
    </location>
</feature>
<proteinExistence type="predicted"/>
<dbReference type="EMBL" id="JAATIS010001241">
    <property type="protein sequence ID" value="KAG2466405.1"/>
    <property type="molecule type" value="Genomic_DNA"/>
</dbReference>
<dbReference type="Gene3D" id="3.60.10.10">
    <property type="entry name" value="Endonuclease/exonuclease/phosphatase"/>
    <property type="match status" value="1"/>
</dbReference>
<evidence type="ECO:0000256" key="5">
    <source>
        <dbReference type="SAM" id="MobiDB-lite"/>
    </source>
</evidence>
<feature type="region of interest" description="Disordered" evidence="5">
    <location>
        <begin position="15"/>
        <end position="66"/>
    </location>
</feature>
<feature type="non-terminal residue" evidence="6">
    <location>
        <position position="1"/>
    </location>
</feature>
<sequence>MKTCSYCGPPGLEFEIPDLSQNSSSSSSSSTSSSSTSSSLNLGLSDIEDGDPVSIGKDRTPQPVKTKDEIILEDLPDEEDITIVVPENTVLMPIGVVSIIIESLKDTLPIQDNSIIFNEKRLAVGKGHEWSKNDDRLLQAVEHGEVDKVSSLLTKKGVNAVKLDSEGKSALHLAAAKGQTDCLGIFLSHGVDVTILDASGCSALHLAAKNSHLECVKKLIKQGKSSVEGVDNIGRTALHYAAASGSLPVVQLLCEDRSPLNVKDAEGCTPLLLSAHNSHSDVCKLLMDHGADINACDKNGRTAVMLASENNSLSIVEILIQHGADLSLVDTLGNDALQYSTLSGSKEIKNLLQAVLSKLSSDSASWQHSGPDLRRPIQVGSWNILSLQHDDHLPLLLEELRKLCISVAELSEVRTPGTGQISVGGYTFYWSGRSDGCHTQGRVAVTVVDWLLPMVSDVTPFNERIMRLRLQHSLGALSVVSVYAPTAEEEQKSIQLKEEIEKLNEEKCTLLEAIEDLKHTLNNNPLQKTQTHQTEEDMELSALDTSRHSSIDSNASYHSTAADFNQSLEVHETCALEVNKRATKTDASGDKHDGNKSITEVEVEFKKLQAALQEMQVKFKQSELEKEHLQNVLMSQSAKDTNKTCVADGEKLHELEMKLQETESKYEEAMKELMAYKSQKIYEAGRSEDVSQKNNLIEDRKEMEQITNTDKVQHNYLETIKHLEEKLATVEARVSEEEFEAMKNSYNTRLESIQLERSLLLEKYSEAQEEIKMLQGALKGTVSVEQAASDFEEMKTEMNRKVEELQRQLLELTHLYAGAKSEVNALQDRLALKEKDVELSEQKKKDFVSRDYHERTVTDLSKSITELQEKLSDIGTRYHQAMAEIVQLQNESEAQKDRYMLISEHTQAVSVLGSAVHNLEAQVETLKEQVSQKQEEVDILQTHLSEQKASLREDSVIKATQEELKKSLEAEMNQLKVKLEEAQKCQEEVSLENSRAKEEILKLKSEKHSIQNVAETRELENRELQSKYKEAQELASNLKKQVETCSKLKEDKENKIDELTKEVSKLKDALNSLSQLSYTTSTPKRQNQQVDLLQQQVKQLQLQLSVSKIF</sequence>
<feature type="coiled-coil region" evidence="4">
    <location>
        <begin position="598"/>
        <end position="679"/>
    </location>
</feature>
<dbReference type="InterPro" id="IPR036691">
    <property type="entry name" value="Endo/exonu/phosph_ase_sf"/>
</dbReference>
<dbReference type="PROSITE" id="PS50297">
    <property type="entry name" value="ANK_REP_REGION"/>
    <property type="match status" value="5"/>
</dbReference>
<accession>A0A8X7XFC0</accession>
<dbReference type="GO" id="GO:0003779">
    <property type="term" value="F:actin binding"/>
    <property type="evidence" value="ECO:0007669"/>
    <property type="project" value="InterPro"/>
</dbReference>
<reference evidence="6 7" key="1">
    <citation type="journal article" date="2021" name="Cell">
        <title>Tracing the genetic footprints of vertebrate landing in non-teleost ray-finned fishes.</title>
        <authorList>
            <person name="Bi X."/>
            <person name="Wang K."/>
            <person name="Yang L."/>
            <person name="Pan H."/>
            <person name="Jiang H."/>
            <person name="Wei Q."/>
            <person name="Fang M."/>
            <person name="Yu H."/>
            <person name="Zhu C."/>
            <person name="Cai Y."/>
            <person name="He Y."/>
            <person name="Gan X."/>
            <person name="Zeng H."/>
            <person name="Yu D."/>
            <person name="Zhu Y."/>
            <person name="Jiang H."/>
            <person name="Qiu Q."/>
            <person name="Yang H."/>
            <person name="Zhang Y.E."/>
            <person name="Wang W."/>
            <person name="Zhu M."/>
            <person name="He S."/>
            <person name="Zhang G."/>
        </authorList>
    </citation>
    <scope>NUCLEOTIDE SEQUENCE [LARGE SCALE GENOMIC DNA]</scope>
    <source>
        <strain evidence="6">Bchr_013</strain>
    </source>
</reference>
<protein>
    <submittedName>
        <fullName evidence="6">RAI14 protein</fullName>
    </submittedName>
</protein>